<name>A0A6J4P225_9BACT</name>
<dbReference type="AlphaFoldDB" id="A0A6J4P225"/>
<sequence length="33" mass="3462">AGRHGRRPDRRRGRGGAGEPQPPGGRRAAAGDR</sequence>
<organism evidence="2">
    <name type="scientific">uncultured Phycisphaerae bacterium</name>
    <dbReference type="NCBI Taxonomy" id="904963"/>
    <lineage>
        <taxon>Bacteria</taxon>
        <taxon>Pseudomonadati</taxon>
        <taxon>Planctomycetota</taxon>
        <taxon>Phycisphaerae</taxon>
        <taxon>environmental samples</taxon>
    </lineage>
</organism>
<feature type="region of interest" description="Disordered" evidence="1">
    <location>
        <begin position="1"/>
        <end position="33"/>
    </location>
</feature>
<feature type="non-terminal residue" evidence="2">
    <location>
        <position position="1"/>
    </location>
</feature>
<evidence type="ECO:0000313" key="2">
    <source>
        <dbReference type="EMBL" id="CAA9404003.1"/>
    </source>
</evidence>
<protein>
    <submittedName>
        <fullName evidence="2">Uncharacterized protein</fullName>
    </submittedName>
</protein>
<dbReference type="EMBL" id="CADCUQ010000429">
    <property type="protein sequence ID" value="CAA9404003.1"/>
    <property type="molecule type" value="Genomic_DNA"/>
</dbReference>
<evidence type="ECO:0000256" key="1">
    <source>
        <dbReference type="SAM" id="MobiDB-lite"/>
    </source>
</evidence>
<feature type="non-terminal residue" evidence="2">
    <location>
        <position position="33"/>
    </location>
</feature>
<accession>A0A6J4P225</accession>
<gene>
    <name evidence="2" type="ORF">AVDCRST_MAG64-1878</name>
</gene>
<feature type="compositionally biased region" description="Low complexity" evidence="1">
    <location>
        <begin position="24"/>
        <end position="33"/>
    </location>
</feature>
<proteinExistence type="predicted"/>
<reference evidence="2" key="1">
    <citation type="submission" date="2020-02" db="EMBL/GenBank/DDBJ databases">
        <authorList>
            <person name="Meier V. D."/>
        </authorList>
    </citation>
    <scope>NUCLEOTIDE SEQUENCE</scope>
    <source>
        <strain evidence="2">AVDCRST_MAG64</strain>
    </source>
</reference>
<feature type="compositionally biased region" description="Basic residues" evidence="1">
    <location>
        <begin position="1"/>
        <end position="14"/>
    </location>
</feature>